<evidence type="ECO:0000256" key="1">
    <source>
        <dbReference type="ARBA" id="ARBA00001971"/>
    </source>
</evidence>
<feature type="binding site" description="axial binding residue" evidence="13">
    <location>
        <position position="357"/>
    </location>
    <ligand>
        <name>heme</name>
        <dbReference type="ChEBI" id="CHEBI:30413"/>
    </ligand>
    <ligandPart>
        <name>Fe</name>
        <dbReference type="ChEBI" id="CHEBI:18248"/>
    </ligandPart>
</feature>
<keyword evidence="14" id="KW-0812">Transmembrane</keyword>
<keyword evidence="9" id="KW-0560">Oxidoreductase</keyword>
<keyword evidence="12 14" id="KW-0472">Membrane</keyword>
<evidence type="ECO:0000256" key="14">
    <source>
        <dbReference type="SAM" id="Phobius"/>
    </source>
</evidence>
<dbReference type="PRINTS" id="PR00463">
    <property type="entry name" value="EP450I"/>
</dbReference>
<evidence type="ECO:0000256" key="13">
    <source>
        <dbReference type="PIRSR" id="PIRSR602401-1"/>
    </source>
</evidence>
<dbReference type="SUPFAM" id="SSF82771">
    <property type="entry name" value="GIY-YIG endonuclease"/>
    <property type="match status" value="1"/>
</dbReference>
<dbReference type="SUPFAM" id="SSF48264">
    <property type="entry name" value="Cytochrome P450"/>
    <property type="match status" value="1"/>
</dbReference>
<evidence type="ECO:0000256" key="2">
    <source>
        <dbReference type="ARBA" id="ARBA00004174"/>
    </source>
</evidence>
<dbReference type="GO" id="GO:0004497">
    <property type="term" value="F:monooxygenase activity"/>
    <property type="evidence" value="ECO:0007669"/>
    <property type="project" value="UniProtKB-KW"/>
</dbReference>
<dbReference type="GO" id="GO:0005506">
    <property type="term" value="F:iron ion binding"/>
    <property type="evidence" value="ECO:0007669"/>
    <property type="project" value="InterPro"/>
</dbReference>
<dbReference type="GO" id="GO:0016705">
    <property type="term" value="F:oxidoreductase activity, acting on paired donors, with incorporation or reduction of molecular oxygen"/>
    <property type="evidence" value="ECO:0007669"/>
    <property type="project" value="InterPro"/>
</dbReference>
<feature type="transmembrane region" description="Helical" evidence="14">
    <location>
        <begin position="6"/>
        <end position="22"/>
    </location>
</feature>
<dbReference type="GO" id="GO:0020037">
    <property type="term" value="F:heme binding"/>
    <property type="evidence" value="ECO:0007669"/>
    <property type="project" value="InterPro"/>
</dbReference>
<dbReference type="AlphaFoldDB" id="A0A836JUQ1"/>
<dbReference type="Gene3D" id="1.10.630.10">
    <property type="entry name" value="Cytochrome P450"/>
    <property type="match status" value="1"/>
</dbReference>
<evidence type="ECO:0000256" key="8">
    <source>
        <dbReference type="ARBA" id="ARBA00022848"/>
    </source>
</evidence>
<feature type="transmembrane region" description="Helical" evidence="14">
    <location>
        <begin position="34"/>
        <end position="53"/>
    </location>
</feature>
<keyword evidence="7" id="KW-0256">Endoplasmic reticulum</keyword>
<sequence length="523" mass="62223">MEYWFVSVLSIMISVLVTYYLFRKLNFFKRHGIIHIASITILGATASIIFRRMSFVDFIRKVYNLNRDAKQVKNFDIMINNPVFVDANVYVFSQNLFFFFTKYKVMARSTLLTDKNDINMKDIFDRYTNDVIVLSIYGMKIDSIRDPTNKFYICGKNITYMLAIRNINYIFIRTFPKLGRILNIKLLNNHEIKYFENRIKNEIAIRDAEHVTRSDMIQLTLDNRDKEHQVQLDVDDIVAQTYAFFRHTIVVNPIIQVKLRQEIDKFLNESDRNLLLFTFCYGKSMWKCLLPPALPGEKSFTINKSMIICIPLYAIYHDEKNYDNSEEFRPEKFFNNVQDNNYQFLFYFPFGLRSRMCIDRRFGLLMIKIVCANLSTLYWVENNRSVESCHEDLVNDVYSSLNFEDVLLTTGKIIFTQTLLKERLDQYFPIGMEYLPKDDQCGVVYKINCLNWESSYVGQTKRKLKTRIKKHKADTKKSFSENSVVSRHHLNEMHELDWDNIRILDTEQSLMKRRISEMIHIKK</sequence>
<accession>A0A836JUQ1</accession>
<organism evidence="15 16">
    <name type="scientific">Pseudoatta argentina</name>
    <dbReference type="NCBI Taxonomy" id="621737"/>
    <lineage>
        <taxon>Eukaryota</taxon>
        <taxon>Metazoa</taxon>
        <taxon>Ecdysozoa</taxon>
        <taxon>Arthropoda</taxon>
        <taxon>Hexapoda</taxon>
        <taxon>Insecta</taxon>
        <taxon>Pterygota</taxon>
        <taxon>Neoptera</taxon>
        <taxon>Endopterygota</taxon>
        <taxon>Hymenoptera</taxon>
        <taxon>Apocrita</taxon>
        <taxon>Aculeata</taxon>
        <taxon>Formicoidea</taxon>
        <taxon>Formicidae</taxon>
        <taxon>Myrmicinae</taxon>
        <taxon>Pseudoatta</taxon>
    </lineage>
</organism>
<evidence type="ECO:0000256" key="5">
    <source>
        <dbReference type="ARBA" id="ARBA00022617"/>
    </source>
</evidence>
<feature type="non-terminal residue" evidence="15">
    <location>
        <position position="1"/>
    </location>
</feature>
<feature type="non-terminal residue" evidence="15">
    <location>
        <position position="523"/>
    </location>
</feature>
<dbReference type="Pfam" id="PF00067">
    <property type="entry name" value="p450"/>
    <property type="match status" value="1"/>
</dbReference>
<dbReference type="EMBL" id="JAANIA010000186">
    <property type="protein sequence ID" value="KAG5326430.1"/>
    <property type="molecule type" value="Genomic_DNA"/>
</dbReference>
<reference evidence="15" key="1">
    <citation type="submission" date="2020-02" db="EMBL/GenBank/DDBJ databases">
        <title>Relaxed selection underlies rapid genomic changes in the transitions from sociality to social parasitism in ants.</title>
        <authorList>
            <person name="Bi X."/>
        </authorList>
    </citation>
    <scope>NUCLEOTIDE SEQUENCE</scope>
    <source>
        <strain evidence="15">BGI-DK2014c</strain>
        <tissue evidence="15">Whole body</tissue>
    </source>
</reference>
<evidence type="ECO:0000256" key="4">
    <source>
        <dbReference type="ARBA" id="ARBA00010617"/>
    </source>
</evidence>
<name>A0A836JUQ1_9HYME</name>
<comment type="similarity">
    <text evidence="4">Belongs to the cytochrome P450 family.</text>
</comment>
<evidence type="ECO:0000256" key="9">
    <source>
        <dbReference type="ARBA" id="ARBA00023002"/>
    </source>
</evidence>
<keyword evidence="10 13" id="KW-0408">Iron</keyword>
<dbReference type="GO" id="GO:0005789">
    <property type="term" value="C:endoplasmic reticulum membrane"/>
    <property type="evidence" value="ECO:0007669"/>
    <property type="project" value="UniProtKB-SubCell"/>
</dbReference>
<keyword evidence="14" id="KW-1133">Transmembrane helix</keyword>
<comment type="subcellular location">
    <subcellularLocation>
        <location evidence="3">Endoplasmic reticulum membrane</location>
        <topology evidence="3">Peripheral membrane protein</topology>
    </subcellularLocation>
    <subcellularLocation>
        <location evidence="2">Microsome membrane</location>
        <topology evidence="2">Peripheral membrane protein</topology>
    </subcellularLocation>
</comment>
<gene>
    <name evidence="15" type="primary">Cyp9e2_8</name>
    <name evidence="15" type="ORF">G6Z78_0003378</name>
</gene>
<dbReference type="InterPro" id="IPR036396">
    <property type="entry name" value="Cyt_P450_sf"/>
</dbReference>
<dbReference type="PANTHER" id="PTHR24292">
    <property type="entry name" value="CYTOCHROME P450"/>
    <property type="match status" value="1"/>
</dbReference>
<keyword evidence="11" id="KW-0503">Monooxygenase</keyword>
<dbReference type="Gene3D" id="3.40.1440.10">
    <property type="entry name" value="GIY-YIG endonuclease"/>
    <property type="match status" value="1"/>
</dbReference>
<keyword evidence="6 13" id="KW-0479">Metal-binding</keyword>
<evidence type="ECO:0000313" key="16">
    <source>
        <dbReference type="Proteomes" id="UP000668214"/>
    </source>
</evidence>
<evidence type="ECO:0000256" key="6">
    <source>
        <dbReference type="ARBA" id="ARBA00022723"/>
    </source>
</evidence>
<dbReference type="InterPro" id="IPR002401">
    <property type="entry name" value="Cyt_P450_E_grp-I"/>
</dbReference>
<keyword evidence="16" id="KW-1185">Reference proteome</keyword>
<keyword evidence="8" id="KW-0492">Microsome</keyword>
<evidence type="ECO:0000256" key="3">
    <source>
        <dbReference type="ARBA" id="ARBA00004406"/>
    </source>
</evidence>
<dbReference type="InterPro" id="IPR050476">
    <property type="entry name" value="Insect_CytP450_Detox"/>
</dbReference>
<keyword evidence="5 13" id="KW-0349">Heme</keyword>
<evidence type="ECO:0000256" key="11">
    <source>
        <dbReference type="ARBA" id="ARBA00023033"/>
    </source>
</evidence>
<proteinExistence type="inferred from homology"/>
<dbReference type="InterPro" id="IPR001128">
    <property type="entry name" value="Cyt_P450"/>
</dbReference>
<evidence type="ECO:0000256" key="10">
    <source>
        <dbReference type="ARBA" id="ARBA00023004"/>
    </source>
</evidence>
<evidence type="ECO:0000313" key="15">
    <source>
        <dbReference type="EMBL" id="KAG5326430.1"/>
    </source>
</evidence>
<evidence type="ECO:0000256" key="12">
    <source>
        <dbReference type="ARBA" id="ARBA00023136"/>
    </source>
</evidence>
<protein>
    <submittedName>
        <fullName evidence="15">CP9E2 protein</fullName>
    </submittedName>
</protein>
<dbReference type="CDD" id="cd10442">
    <property type="entry name" value="GIY-YIG_PLEs"/>
    <property type="match status" value="1"/>
</dbReference>
<dbReference type="InterPro" id="IPR035901">
    <property type="entry name" value="GIY-YIG_endonuc_sf"/>
</dbReference>
<evidence type="ECO:0000256" key="7">
    <source>
        <dbReference type="ARBA" id="ARBA00022824"/>
    </source>
</evidence>
<dbReference type="Proteomes" id="UP000668214">
    <property type="component" value="Unassembled WGS sequence"/>
</dbReference>
<comment type="caution">
    <text evidence="15">The sequence shown here is derived from an EMBL/GenBank/DDBJ whole genome shotgun (WGS) entry which is preliminary data.</text>
</comment>
<comment type="cofactor">
    <cofactor evidence="1 13">
        <name>heme</name>
        <dbReference type="ChEBI" id="CHEBI:30413"/>
    </cofactor>
</comment>
<dbReference type="PANTHER" id="PTHR24292:SF54">
    <property type="entry name" value="CYP9F3-RELATED"/>
    <property type="match status" value="1"/>
</dbReference>